<keyword evidence="2" id="KW-0472">Membrane</keyword>
<accession>A0A8X6H6D4</accession>
<evidence type="ECO:0000313" key="3">
    <source>
        <dbReference type="EMBL" id="GFQ97063.1"/>
    </source>
</evidence>
<feature type="transmembrane region" description="Helical" evidence="2">
    <location>
        <begin position="94"/>
        <end position="115"/>
    </location>
</feature>
<sequence length="120" mass="13190">MEFIRTPSFVNNGVASLPNEMVICFSFVIDPDKRSGKTLSFGRPWRSTPDDKKDPSPCACAAQTGVDANSLRNPFVCGRLGPPRVKVKRESESALLEWAFVMGFSGVFLELAGIIPRKKV</sequence>
<comment type="caution">
    <text evidence="3">The sequence shown here is derived from an EMBL/GenBank/DDBJ whole genome shotgun (WGS) entry which is preliminary data.</text>
</comment>
<dbReference type="AlphaFoldDB" id="A0A8X6H6D4"/>
<organism evidence="3 4">
    <name type="scientific">Trichonephila clavata</name>
    <name type="common">Joro spider</name>
    <name type="synonym">Nephila clavata</name>
    <dbReference type="NCBI Taxonomy" id="2740835"/>
    <lineage>
        <taxon>Eukaryota</taxon>
        <taxon>Metazoa</taxon>
        <taxon>Ecdysozoa</taxon>
        <taxon>Arthropoda</taxon>
        <taxon>Chelicerata</taxon>
        <taxon>Arachnida</taxon>
        <taxon>Araneae</taxon>
        <taxon>Araneomorphae</taxon>
        <taxon>Entelegynae</taxon>
        <taxon>Araneoidea</taxon>
        <taxon>Nephilidae</taxon>
        <taxon>Trichonephila</taxon>
    </lineage>
</organism>
<dbReference type="EMBL" id="BMAO01024697">
    <property type="protein sequence ID" value="GFQ97063.1"/>
    <property type="molecule type" value="Genomic_DNA"/>
</dbReference>
<keyword evidence="2" id="KW-0812">Transmembrane</keyword>
<reference evidence="3" key="1">
    <citation type="submission" date="2020-07" db="EMBL/GenBank/DDBJ databases">
        <title>Multicomponent nature underlies the extraordinary mechanical properties of spider dragline silk.</title>
        <authorList>
            <person name="Kono N."/>
            <person name="Nakamura H."/>
            <person name="Mori M."/>
            <person name="Yoshida Y."/>
            <person name="Ohtoshi R."/>
            <person name="Malay A.D."/>
            <person name="Moran D.A.P."/>
            <person name="Tomita M."/>
            <person name="Numata K."/>
            <person name="Arakawa K."/>
        </authorList>
    </citation>
    <scope>NUCLEOTIDE SEQUENCE</scope>
</reference>
<evidence type="ECO:0000313" key="4">
    <source>
        <dbReference type="Proteomes" id="UP000887116"/>
    </source>
</evidence>
<protein>
    <submittedName>
        <fullName evidence="3">Uncharacterized protein</fullName>
    </submittedName>
</protein>
<feature type="region of interest" description="Disordered" evidence="1">
    <location>
        <begin position="34"/>
        <end position="57"/>
    </location>
</feature>
<dbReference type="Proteomes" id="UP000887116">
    <property type="component" value="Unassembled WGS sequence"/>
</dbReference>
<name>A0A8X6H6D4_TRICU</name>
<proteinExistence type="predicted"/>
<evidence type="ECO:0000256" key="2">
    <source>
        <dbReference type="SAM" id="Phobius"/>
    </source>
</evidence>
<keyword evidence="4" id="KW-1185">Reference proteome</keyword>
<keyword evidence="2" id="KW-1133">Transmembrane helix</keyword>
<gene>
    <name evidence="3" type="ORF">TNCT_384291</name>
</gene>
<evidence type="ECO:0000256" key="1">
    <source>
        <dbReference type="SAM" id="MobiDB-lite"/>
    </source>
</evidence>